<dbReference type="Gene3D" id="3.40.50.920">
    <property type="match status" value="1"/>
</dbReference>
<dbReference type="Pfam" id="PF02779">
    <property type="entry name" value="Transket_pyr"/>
    <property type="match status" value="1"/>
</dbReference>
<dbReference type="SMART" id="SM00861">
    <property type="entry name" value="Transket_pyr"/>
    <property type="match status" value="1"/>
</dbReference>
<comment type="cofactor">
    <cofactor evidence="1">
        <name>thiamine diphosphate</name>
        <dbReference type="ChEBI" id="CHEBI:58937"/>
    </cofactor>
</comment>
<dbReference type="Gene3D" id="3.40.50.970">
    <property type="match status" value="1"/>
</dbReference>
<name>A0A2N5NNV3_MEDGN</name>
<evidence type="ECO:0000256" key="1">
    <source>
        <dbReference type="ARBA" id="ARBA00001964"/>
    </source>
</evidence>
<dbReference type="PANTHER" id="PTHR43825:SF1">
    <property type="entry name" value="TRANSKETOLASE-LIKE PYRIMIDINE-BINDING DOMAIN-CONTAINING PROTEIN"/>
    <property type="match status" value="1"/>
</dbReference>
<dbReference type="Proteomes" id="UP001296581">
    <property type="component" value="Unassembled WGS sequence"/>
</dbReference>
<gene>
    <name evidence="6" type="ORF">DW243_04815</name>
    <name evidence="5" type="ORF">G4981_00110</name>
</gene>
<comment type="similarity">
    <text evidence="2">Belongs to the transketolase family.</text>
</comment>
<keyword evidence="3" id="KW-0786">Thiamine pyrophosphate</keyword>
<evidence type="ECO:0000259" key="4">
    <source>
        <dbReference type="SMART" id="SM00861"/>
    </source>
</evidence>
<dbReference type="InterPro" id="IPR029061">
    <property type="entry name" value="THDP-binding"/>
</dbReference>
<dbReference type="AlphaFoldDB" id="A0A2N5NNV3"/>
<protein>
    <submittedName>
        <fullName evidence="6">Transketolase family protein</fullName>
    </submittedName>
</protein>
<comment type="caution">
    <text evidence="6">The sequence shown here is derived from an EMBL/GenBank/DDBJ whole genome shotgun (WGS) entry which is preliminary data.</text>
</comment>
<accession>A0A2N5NNV3</accession>
<dbReference type="CDD" id="cd07033">
    <property type="entry name" value="TPP_PYR_DXS_TK_like"/>
    <property type="match status" value="1"/>
</dbReference>
<dbReference type="InterPro" id="IPR005475">
    <property type="entry name" value="Transketolase-like_Pyr-bd"/>
</dbReference>
<dbReference type="Pfam" id="PF02780">
    <property type="entry name" value="Transketolase_C"/>
    <property type="match status" value="1"/>
</dbReference>
<dbReference type="InterPro" id="IPR051157">
    <property type="entry name" value="PDH/Transketolase"/>
</dbReference>
<reference evidence="5" key="2">
    <citation type="journal article" date="2020" name="Cell Host Microbe">
        <title>Functional and Genomic Variation between Human-Derived Isolates of Lachnospiraceae Reveals Inter- and Intra-Species Diversity.</title>
        <authorList>
            <person name="Sorbara M.T."/>
            <person name="Littmann E.R."/>
            <person name="Fontana E."/>
            <person name="Moody T.U."/>
            <person name="Kohout C.E."/>
            <person name="Gjonbalaj M."/>
            <person name="Eaton V."/>
            <person name="Seok R."/>
            <person name="Leiner I.M."/>
            <person name="Pamer E.G."/>
        </authorList>
    </citation>
    <scope>NUCLEOTIDE SEQUENCE</scope>
    <source>
        <strain evidence="5">MSK.11.9</strain>
    </source>
</reference>
<evidence type="ECO:0000313" key="6">
    <source>
        <dbReference type="EMBL" id="RHG86566.1"/>
    </source>
</evidence>
<dbReference type="InterPro" id="IPR009014">
    <property type="entry name" value="Transketo_C/PFOR_II"/>
</dbReference>
<dbReference type="EMBL" id="QRIS01000006">
    <property type="protein sequence ID" value="RHG86566.1"/>
    <property type="molecule type" value="Genomic_DNA"/>
</dbReference>
<evidence type="ECO:0000256" key="3">
    <source>
        <dbReference type="ARBA" id="ARBA00023052"/>
    </source>
</evidence>
<proteinExistence type="inferred from homology"/>
<sequence>MAGTIYGSKLQGMRAAVGDTLAELGRKNEKIVVIDAETAVATNIMPFKNEFPERFLTTCIAEQNAISVAYGVQRMGYIPFVPLFASFIARRSFDQIFVQAGYANANIKMMGCYAGITAASVGATHQSFNDIAVMRTIPNIKIIEACDADELSEAIKAAAQHIGPVYIRVVRSDLAKYEVKQMPEDYHFELGKATVIREGEDVTLIGSGIMVSRCKEAAEILRGRGISAEVINVSTIKPLDTETIIRSASKTKHVVTAENSTVIGGLGGAVAEVLSEECPVKMRRIGIKDRFGHSGLIDELLEIYNLTTGDIVKKALEVLG</sequence>
<dbReference type="InterPro" id="IPR033248">
    <property type="entry name" value="Transketolase_C"/>
</dbReference>
<dbReference type="SUPFAM" id="SSF52922">
    <property type="entry name" value="TK C-terminal domain-like"/>
    <property type="match status" value="1"/>
</dbReference>
<dbReference type="Proteomes" id="UP000283981">
    <property type="component" value="Unassembled WGS sequence"/>
</dbReference>
<feature type="domain" description="Transketolase-like pyrimidine-binding" evidence="4">
    <location>
        <begin position="11"/>
        <end position="176"/>
    </location>
</feature>
<evidence type="ECO:0000313" key="5">
    <source>
        <dbReference type="EMBL" id="NSI63714.1"/>
    </source>
</evidence>
<dbReference type="RefSeq" id="WP_055168298.1">
    <property type="nucleotide sequence ID" value="NZ_CYZG01000001.1"/>
</dbReference>
<dbReference type="PANTHER" id="PTHR43825">
    <property type="entry name" value="PYRUVATE DEHYDROGENASE E1 COMPONENT"/>
    <property type="match status" value="1"/>
</dbReference>
<organism evidence="6 7">
    <name type="scientific">Mediterraneibacter gnavus</name>
    <name type="common">Ruminococcus gnavus</name>
    <dbReference type="NCBI Taxonomy" id="33038"/>
    <lineage>
        <taxon>Bacteria</taxon>
        <taxon>Bacillati</taxon>
        <taxon>Bacillota</taxon>
        <taxon>Clostridia</taxon>
        <taxon>Lachnospirales</taxon>
        <taxon>Lachnospiraceae</taxon>
        <taxon>Mediterraneibacter</taxon>
    </lineage>
</organism>
<dbReference type="SUPFAM" id="SSF52518">
    <property type="entry name" value="Thiamin diphosphate-binding fold (THDP-binding)"/>
    <property type="match status" value="1"/>
</dbReference>
<reference evidence="5" key="3">
    <citation type="submission" date="2020-02" db="EMBL/GenBank/DDBJ databases">
        <authorList>
            <person name="Littmann E."/>
            <person name="Sorbara M."/>
        </authorList>
    </citation>
    <scope>NUCLEOTIDE SEQUENCE</scope>
    <source>
        <strain evidence="5">MSK.11.9</strain>
    </source>
</reference>
<dbReference type="FunFam" id="3.40.50.970:FF:000129">
    <property type="entry name" value="Transketolase"/>
    <property type="match status" value="1"/>
</dbReference>
<evidence type="ECO:0000256" key="2">
    <source>
        <dbReference type="ARBA" id="ARBA00007131"/>
    </source>
</evidence>
<reference evidence="6 7" key="1">
    <citation type="submission" date="2018-08" db="EMBL/GenBank/DDBJ databases">
        <title>A genome reference for cultivated species of the human gut microbiota.</title>
        <authorList>
            <person name="Zou Y."/>
            <person name="Xue W."/>
            <person name="Luo G."/>
        </authorList>
    </citation>
    <scope>NUCLEOTIDE SEQUENCE [LARGE SCALE GENOMIC DNA]</scope>
    <source>
        <strain evidence="6 7">AM21-18</strain>
    </source>
</reference>
<dbReference type="EMBL" id="JAAIRY010000001">
    <property type="protein sequence ID" value="NSI63714.1"/>
    <property type="molecule type" value="Genomic_DNA"/>
</dbReference>
<evidence type="ECO:0000313" key="7">
    <source>
        <dbReference type="Proteomes" id="UP000283981"/>
    </source>
</evidence>